<dbReference type="PANTHER" id="PTHR23510">
    <property type="entry name" value="INNER MEMBRANE TRANSPORT PROTEIN YAJR"/>
    <property type="match status" value="1"/>
</dbReference>
<dbReference type="Gene3D" id="1.20.1250.20">
    <property type="entry name" value="MFS general substrate transporter like domains"/>
    <property type="match status" value="1"/>
</dbReference>
<evidence type="ECO:0000256" key="2">
    <source>
        <dbReference type="ARBA" id="ARBA00022692"/>
    </source>
</evidence>
<keyword evidence="4 5" id="KW-0472">Membrane</keyword>
<feature type="transmembrane region" description="Helical" evidence="5">
    <location>
        <begin position="99"/>
        <end position="122"/>
    </location>
</feature>
<evidence type="ECO:0000256" key="5">
    <source>
        <dbReference type="SAM" id="Phobius"/>
    </source>
</evidence>
<sequence>MDNTRKRNLTFFTIGLIFMLSGIEYAVILPTIWRYLQILEAPPYFLGLGLSAFSLTGLLTGPLFGFWSDRSKTTKSIILFSNLFEIAGNFMYFIGYSKWLLLCSRLVAGIGAGAGSSIFGFLTRSTLPEERAGIFAAVMACRQAGLLIGPAFNLFLRLCDFKLGPFVVNKYTSPGIFMCLLWLLLQFVVLVLYWDVPPIKSEEEGLRMEMKQEEDEEEEAPLIRGDEQLAHTYRAVNSDQLEDSSSSSSETPSLHGAANPFKNFSASREFLREEVVVVLTAQFITLFNQTALEVRAAAAAEFISQSLQAFLFRTTHRTECTMSAWVVCYLMKQTSASRKSDATNHGDSSDAALLQFRGAGQQPDVQPVRGGGHPGLLLRALAEREGGGPCRAGRRPGHLLLRLRLVPAFPLQPSRS</sequence>
<dbReference type="InterPro" id="IPR051068">
    <property type="entry name" value="MFS_Domain-Containing_Protein"/>
</dbReference>
<keyword evidence="3 5" id="KW-1133">Transmembrane helix</keyword>
<feature type="transmembrane region" description="Helical" evidence="5">
    <location>
        <begin position="175"/>
        <end position="194"/>
    </location>
</feature>
<proteinExistence type="predicted"/>
<evidence type="ECO:0000313" key="6">
    <source>
        <dbReference type="EMBL" id="KAF6720371.1"/>
    </source>
</evidence>
<feature type="transmembrane region" description="Helical" evidence="5">
    <location>
        <begin position="44"/>
        <end position="64"/>
    </location>
</feature>
<dbReference type="InterPro" id="IPR036259">
    <property type="entry name" value="MFS_trans_sf"/>
</dbReference>
<reference evidence="6" key="1">
    <citation type="journal article" name="BMC Genomics">
        <title>Long-read sequencing and de novo genome assembly of marine medaka (Oryzias melastigma).</title>
        <authorList>
            <person name="Liang P."/>
            <person name="Saqib H.S.A."/>
            <person name="Ni X."/>
            <person name="Shen Y."/>
        </authorList>
    </citation>
    <scope>NUCLEOTIDE SEQUENCE</scope>
    <source>
        <strain evidence="6">Bigg-433</strain>
    </source>
</reference>
<keyword evidence="2 5" id="KW-0812">Transmembrane</keyword>
<dbReference type="Pfam" id="PF07690">
    <property type="entry name" value="MFS_1"/>
    <property type="match status" value="1"/>
</dbReference>
<feature type="transmembrane region" description="Helical" evidence="5">
    <location>
        <begin position="76"/>
        <end position="93"/>
    </location>
</feature>
<evidence type="ECO:0000313" key="7">
    <source>
        <dbReference type="Proteomes" id="UP000646548"/>
    </source>
</evidence>
<evidence type="ECO:0000256" key="4">
    <source>
        <dbReference type="ARBA" id="ARBA00023136"/>
    </source>
</evidence>
<dbReference type="GO" id="GO:0022857">
    <property type="term" value="F:transmembrane transporter activity"/>
    <property type="evidence" value="ECO:0007669"/>
    <property type="project" value="InterPro"/>
</dbReference>
<dbReference type="InterPro" id="IPR011701">
    <property type="entry name" value="MFS"/>
</dbReference>
<evidence type="ECO:0000256" key="3">
    <source>
        <dbReference type="ARBA" id="ARBA00022989"/>
    </source>
</evidence>
<comment type="subcellular location">
    <subcellularLocation>
        <location evidence="1">Membrane</location>
        <topology evidence="1">Multi-pass membrane protein</topology>
    </subcellularLocation>
</comment>
<evidence type="ECO:0000256" key="1">
    <source>
        <dbReference type="ARBA" id="ARBA00004141"/>
    </source>
</evidence>
<name>A0A834C5P7_ORYME</name>
<feature type="transmembrane region" description="Helical" evidence="5">
    <location>
        <begin position="9"/>
        <end position="32"/>
    </location>
</feature>
<dbReference type="GO" id="GO:0016020">
    <property type="term" value="C:membrane"/>
    <property type="evidence" value="ECO:0007669"/>
    <property type="project" value="UniProtKB-SubCell"/>
</dbReference>
<gene>
    <name evidence="6" type="ORF">FQA47_002852</name>
</gene>
<dbReference type="Proteomes" id="UP000646548">
    <property type="component" value="Unassembled WGS sequence"/>
</dbReference>
<dbReference type="SUPFAM" id="SSF103473">
    <property type="entry name" value="MFS general substrate transporter"/>
    <property type="match status" value="1"/>
</dbReference>
<accession>A0A834C5P7</accession>
<dbReference type="AlphaFoldDB" id="A0A834C5P7"/>
<comment type="caution">
    <text evidence="6">The sequence shown here is derived from an EMBL/GenBank/DDBJ whole genome shotgun (WGS) entry which is preliminary data.</text>
</comment>
<dbReference type="PANTHER" id="PTHR23510:SF58">
    <property type="entry name" value="MAJOR FACILITATOR SUPERFAMILY DOMAIN-CONTAINING PROTEIN 8"/>
    <property type="match status" value="1"/>
</dbReference>
<dbReference type="EMBL" id="WKFB01000527">
    <property type="protein sequence ID" value="KAF6720371.1"/>
    <property type="molecule type" value="Genomic_DNA"/>
</dbReference>
<protein>
    <submittedName>
        <fullName evidence="6">Major facilitator superfamily domain-containing protein 8</fullName>
    </submittedName>
</protein>
<feature type="transmembrane region" description="Helical" evidence="5">
    <location>
        <begin position="134"/>
        <end position="155"/>
    </location>
</feature>
<organism evidence="6 7">
    <name type="scientific">Oryzias melastigma</name>
    <name type="common">Marine medaka</name>
    <dbReference type="NCBI Taxonomy" id="30732"/>
    <lineage>
        <taxon>Eukaryota</taxon>
        <taxon>Metazoa</taxon>
        <taxon>Chordata</taxon>
        <taxon>Craniata</taxon>
        <taxon>Vertebrata</taxon>
        <taxon>Euteleostomi</taxon>
        <taxon>Actinopterygii</taxon>
        <taxon>Neopterygii</taxon>
        <taxon>Teleostei</taxon>
        <taxon>Neoteleostei</taxon>
        <taxon>Acanthomorphata</taxon>
        <taxon>Ovalentaria</taxon>
        <taxon>Atherinomorphae</taxon>
        <taxon>Beloniformes</taxon>
        <taxon>Adrianichthyidae</taxon>
        <taxon>Oryziinae</taxon>
        <taxon>Oryzias</taxon>
    </lineage>
</organism>